<dbReference type="RefSeq" id="WP_075115198.1">
    <property type="nucleotide sequence ID" value="NZ_CAWMVB010000013.1"/>
</dbReference>
<reference evidence="1 2" key="1">
    <citation type="submission" date="2018-11" db="EMBL/GenBank/DDBJ databases">
        <title>Complete genome sequence of multidrug-resistant Aeromonas veronii strain MS-18-37.</title>
        <authorList>
            <person name="Abdelhamed H."/>
            <person name="Lawrence M."/>
            <person name="Waldbieser G."/>
        </authorList>
    </citation>
    <scope>NUCLEOTIDE SEQUENCE [LARGE SCALE GENOMIC DNA]</scope>
    <source>
        <strain evidence="1 2">MS-18-37</strain>
    </source>
</reference>
<accession>A0A1Q8F6N9</accession>
<proteinExistence type="predicted"/>
<gene>
    <name evidence="1" type="ORF">EFI48_13550</name>
</gene>
<evidence type="ECO:0000313" key="2">
    <source>
        <dbReference type="Proteomes" id="UP000267614"/>
    </source>
</evidence>
<sequence length="155" mass="17426">MDPVSYLFSAYLNLVQQQVADIYGTEAKTLVVQYEGESVPFSFQLWQIQQPSVCRPYEQDVRRFSQCTVKASALFHKLCDDLTRQDDSSWQLPKFRTMYCSAAVSYRPLIAEIGDAKQSPAKLAERACNQAILAAMDSDDEALLAQRDKACAAVQ</sequence>
<dbReference type="Proteomes" id="UP000267614">
    <property type="component" value="Chromosome"/>
</dbReference>
<dbReference type="AlphaFoldDB" id="A0A1Q8F6N9"/>
<dbReference type="EMBL" id="CP033604">
    <property type="protein sequence ID" value="AYV37739.1"/>
    <property type="molecule type" value="Genomic_DNA"/>
</dbReference>
<protein>
    <submittedName>
        <fullName evidence="1">Uncharacterized protein</fullName>
    </submittedName>
</protein>
<name>A0A1Q8F6N9_AERVE</name>
<organism evidence="1 2">
    <name type="scientific">Aeromonas veronii</name>
    <dbReference type="NCBI Taxonomy" id="654"/>
    <lineage>
        <taxon>Bacteria</taxon>
        <taxon>Pseudomonadati</taxon>
        <taxon>Pseudomonadota</taxon>
        <taxon>Gammaproteobacteria</taxon>
        <taxon>Aeromonadales</taxon>
        <taxon>Aeromonadaceae</taxon>
        <taxon>Aeromonas</taxon>
    </lineage>
</organism>
<dbReference type="OrthoDB" id="6120156at2"/>
<evidence type="ECO:0000313" key="1">
    <source>
        <dbReference type="EMBL" id="AYV37739.1"/>
    </source>
</evidence>